<organism evidence="1 2">
    <name type="scientific">Pseudoclavibacter terrae</name>
    <dbReference type="NCBI Taxonomy" id="1530195"/>
    <lineage>
        <taxon>Bacteria</taxon>
        <taxon>Bacillati</taxon>
        <taxon>Actinomycetota</taxon>
        <taxon>Actinomycetes</taxon>
        <taxon>Micrococcales</taxon>
        <taxon>Microbacteriaceae</taxon>
        <taxon>Pseudoclavibacter</taxon>
    </lineage>
</organism>
<dbReference type="Pfam" id="PF05704">
    <property type="entry name" value="Caps_synth"/>
    <property type="match status" value="1"/>
</dbReference>
<evidence type="ECO:0000313" key="1">
    <source>
        <dbReference type="EMBL" id="KAB1639188.1"/>
    </source>
</evidence>
<dbReference type="OrthoDB" id="1259853at2"/>
<sequence length="290" mass="32741">MMVTQSLRSLKHGAFLARKKMVNSLRPPLQTVTDLALTGLGRVQPYDFDARNYHGQFLASHTVAANVPEQAPPDIYMFWLGNTPISANRSRAIDAARELNPHQALHLVTEANLGEYLRSDLPLHSAYKNLALTHKSDYLRCYFMHVHGGGYLDVKTIHQSWSSSFSQLNALEDRWMLGYREIGHASTTPLPGAIQDDVRRNFFRIIGTCSFIAKPNSPLTSEWFGEITRRLNYYEDLLQLHPGGVRGGESYGEVVPKHALLADILGPLALKYHEKLVIDDRVKPDFVDYL</sequence>
<dbReference type="Proteomes" id="UP000490386">
    <property type="component" value="Unassembled WGS sequence"/>
</dbReference>
<accession>A0A7J5B4T2</accession>
<proteinExistence type="predicted"/>
<gene>
    <name evidence="1" type="ORF">F8O03_02275</name>
</gene>
<dbReference type="SUPFAM" id="SSF53448">
    <property type="entry name" value="Nucleotide-diphospho-sugar transferases"/>
    <property type="match status" value="1"/>
</dbReference>
<evidence type="ECO:0008006" key="3">
    <source>
        <dbReference type="Google" id="ProtNLM"/>
    </source>
</evidence>
<dbReference type="InterPro" id="IPR008441">
    <property type="entry name" value="AfumC-like_glycosyl_Trfase"/>
</dbReference>
<dbReference type="EMBL" id="WBJX01000001">
    <property type="protein sequence ID" value="KAB1639188.1"/>
    <property type="molecule type" value="Genomic_DNA"/>
</dbReference>
<name>A0A7J5B4T2_9MICO</name>
<comment type="caution">
    <text evidence="1">The sequence shown here is derived from an EMBL/GenBank/DDBJ whole genome shotgun (WGS) entry which is preliminary data.</text>
</comment>
<dbReference type="Gene3D" id="3.90.550.20">
    <property type="match status" value="1"/>
</dbReference>
<dbReference type="AlphaFoldDB" id="A0A7J5B4T2"/>
<dbReference type="InterPro" id="IPR029044">
    <property type="entry name" value="Nucleotide-diphossugar_trans"/>
</dbReference>
<evidence type="ECO:0000313" key="2">
    <source>
        <dbReference type="Proteomes" id="UP000490386"/>
    </source>
</evidence>
<protein>
    <recommendedName>
        <fullName evidence="3">Capsular biosynthesis protein</fullName>
    </recommendedName>
</protein>
<dbReference type="GO" id="GO:0016757">
    <property type="term" value="F:glycosyltransferase activity"/>
    <property type="evidence" value="ECO:0007669"/>
    <property type="project" value="InterPro"/>
</dbReference>
<keyword evidence="2" id="KW-1185">Reference proteome</keyword>
<reference evidence="1 2" key="1">
    <citation type="submission" date="2019-09" db="EMBL/GenBank/DDBJ databases">
        <title>Phylogeny of genus Pseudoclavibacter and closely related genus.</title>
        <authorList>
            <person name="Li Y."/>
        </authorList>
    </citation>
    <scope>NUCLEOTIDE SEQUENCE [LARGE SCALE GENOMIC DNA]</scope>
    <source>
        <strain evidence="1 2">THG-MD12</strain>
    </source>
</reference>